<keyword evidence="6" id="KW-0548">Nucleotidyltransferase</keyword>
<comment type="catalytic activity">
    <reaction evidence="12">
        <text>FMN + ATP + H(+) = FAD + diphosphate</text>
        <dbReference type="Rhea" id="RHEA:17237"/>
        <dbReference type="ChEBI" id="CHEBI:15378"/>
        <dbReference type="ChEBI" id="CHEBI:30616"/>
        <dbReference type="ChEBI" id="CHEBI:33019"/>
        <dbReference type="ChEBI" id="CHEBI:57692"/>
        <dbReference type="ChEBI" id="CHEBI:58210"/>
        <dbReference type="EC" id="2.7.7.2"/>
    </reaction>
</comment>
<evidence type="ECO:0000313" key="15">
    <source>
        <dbReference type="Proteomes" id="UP000094801"/>
    </source>
</evidence>
<keyword evidence="3" id="KW-0285">Flavoprotein</keyword>
<dbReference type="OrthoDB" id="270728at2759"/>
<dbReference type="AlphaFoldDB" id="A0A1E4T1Q5"/>
<dbReference type="GO" id="GO:0006747">
    <property type="term" value="P:FAD biosynthetic process"/>
    <property type="evidence" value="ECO:0007669"/>
    <property type="project" value="TreeGrafter"/>
</dbReference>
<evidence type="ECO:0000256" key="7">
    <source>
        <dbReference type="ARBA" id="ARBA00022741"/>
    </source>
</evidence>
<organism evidence="14 15">
    <name type="scientific">[Candida] arabinofermentans NRRL YB-2248</name>
    <dbReference type="NCBI Taxonomy" id="983967"/>
    <lineage>
        <taxon>Eukaryota</taxon>
        <taxon>Fungi</taxon>
        <taxon>Dikarya</taxon>
        <taxon>Ascomycota</taxon>
        <taxon>Saccharomycotina</taxon>
        <taxon>Pichiomycetes</taxon>
        <taxon>Pichiales</taxon>
        <taxon>Pichiaceae</taxon>
        <taxon>Ogataea</taxon>
        <taxon>Ogataea/Candida clade</taxon>
    </lineage>
</organism>
<gene>
    <name evidence="14" type="ORF">CANARDRAFT_27770</name>
</gene>
<evidence type="ECO:0000256" key="3">
    <source>
        <dbReference type="ARBA" id="ARBA00022630"/>
    </source>
</evidence>
<keyword evidence="8" id="KW-0274">FAD</keyword>
<evidence type="ECO:0000313" key="14">
    <source>
        <dbReference type="EMBL" id="ODV85666.1"/>
    </source>
</evidence>
<proteinExistence type="predicted"/>
<dbReference type="EMBL" id="KV453851">
    <property type="protein sequence ID" value="ODV85666.1"/>
    <property type="molecule type" value="Genomic_DNA"/>
</dbReference>
<sequence length="141" mass="16477">MTSIIKYNLNLIQINDEMINGFQKYLNQNSKIKAIIVGIRKIDPFGANLNSIQLTDHNWPKFIRINPILNWTYNEIWFFIKFTNIEYCKLYDLGYTSIGGVSNTIRNPLLKLNNGDYLPAYELKDENAERLSRVSDNKINL</sequence>
<protein>
    <recommendedName>
        <fullName evidence="2">FAD synthase</fullName>
        <ecNumber evidence="2">2.7.7.2</ecNumber>
    </recommendedName>
    <alternativeName>
        <fullName evidence="10">FAD pyrophosphorylase</fullName>
    </alternativeName>
    <alternativeName>
        <fullName evidence="11">FMN adenylyltransferase</fullName>
    </alternativeName>
</protein>
<dbReference type="Gene3D" id="3.40.50.620">
    <property type="entry name" value="HUPs"/>
    <property type="match status" value="1"/>
</dbReference>
<evidence type="ECO:0000256" key="1">
    <source>
        <dbReference type="ARBA" id="ARBA00004726"/>
    </source>
</evidence>
<evidence type="ECO:0000256" key="8">
    <source>
        <dbReference type="ARBA" id="ARBA00022827"/>
    </source>
</evidence>
<keyword evidence="4" id="KW-0288">FMN</keyword>
<evidence type="ECO:0000256" key="9">
    <source>
        <dbReference type="ARBA" id="ARBA00022840"/>
    </source>
</evidence>
<dbReference type="SUPFAM" id="SSF52402">
    <property type="entry name" value="Adenine nucleotide alpha hydrolases-like"/>
    <property type="match status" value="1"/>
</dbReference>
<keyword evidence="15" id="KW-1185">Reference proteome</keyword>
<feature type="domain" description="Phosphoadenosine phosphosulphate reductase" evidence="13">
    <location>
        <begin position="23"/>
        <end position="104"/>
    </location>
</feature>
<dbReference type="PANTHER" id="PTHR23293:SF9">
    <property type="entry name" value="FAD SYNTHASE"/>
    <property type="match status" value="1"/>
</dbReference>
<comment type="pathway">
    <text evidence="1">Cofactor biosynthesis; FAD biosynthesis; FAD from FMN: step 1/1.</text>
</comment>
<dbReference type="InterPro" id="IPR002500">
    <property type="entry name" value="PAPS_reduct_dom"/>
</dbReference>
<keyword evidence="9" id="KW-0067">ATP-binding</keyword>
<evidence type="ECO:0000259" key="13">
    <source>
        <dbReference type="Pfam" id="PF01507"/>
    </source>
</evidence>
<keyword evidence="5" id="KW-0808">Transferase</keyword>
<evidence type="ECO:0000256" key="12">
    <source>
        <dbReference type="ARBA" id="ARBA00049494"/>
    </source>
</evidence>
<evidence type="ECO:0000256" key="5">
    <source>
        <dbReference type="ARBA" id="ARBA00022679"/>
    </source>
</evidence>
<dbReference type="PANTHER" id="PTHR23293">
    <property type="entry name" value="FAD SYNTHETASE-RELATED FMN ADENYLYLTRANSFERASE"/>
    <property type="match status" value="1"/>
</dbReference>
<dbReference type="Pfam" id="PF01507">
    <property type="entry name" value="PAPS_reduct"/>
    <property type="match status" value="1"/>
</dbReference>
<reference evidence="15" key="1">
    <citation type="submission" date="2016-04" db="EMBL/GenBank/DDBJ databases">
        <title>Comparative genomics of biotechnologically important yeasts.</title>
        <authorList>
            <consortium name="DOE Joint Genome Institute"/>
            <person name="Riley R."/>
            <person name="Haridas S."/>
            <person name="Wolfe K.H."/>
            <person name="Lopes M.R."/>
            <person name="Hittinger C.T."/>
            <person name="Goker M."/>
            <person name="Salamov A."/>
            <person name="Wisecaver J."/>
            <person name="Long T.M."/>
            <person name="Aerts A.L."/>
            <person name="Barry K."/>
            <person name="Choi C."/>
            <person name="Clum A."/>
            <person name="Coughlan A.Y."/>
            <person name="Deshpande S."/>
            <person name="Douglass A.P."/>
            <person name="Hanson S.J."/>
            <person name="Klenk H.-P."/>
            <person name="Labutti K."/>
            <person name="Lapidus A."/>
            <person name="Lindquist E."/>
            <person name="Lipzen A."/>
            <person name="Meier-Kolthoff J.P."/>
            <person name="Ohm R.A."/>
            <person name="Otillar R.P."/>
            <person name="Pangilinan J."/>
            <person name="Peng Y."/>
            <person name="Rokas A."/>
            <person name="Rosa C.A."/>
            <person name="Scheuner C."/>
            <person name="Sibirny A.A."/>
            <person name="Slot J.C."/>
            <person name="Stielow J.B."/>
            <person name="Sun H."/>
            <person name="Kurtzman C.P."/>
            <person name="Blackwell M."/>
            <person name="Grigoriev I.V."/>
            <person name="Jeffries T.W."/>
        </authorList>
    </citation>
    <scope>NUCLEOTIDE SEQUENCE [LARGE SCALE GENOMIC DNA]</scope>
    <source>
        <strain evidence="15">NRRL YB-2248</strain>
    </source>
</reference>
<dbReference type="Proteomes" id="UP000094801">
    <property type="component" value="Unassembled WGS sequence"/>
</dbReference>
<dbReference type="GO" id="GO:0003919">
    <property type="term" value="F:FMN adenylyltransferase activity"/>
    <property type="evidence" value="ECO:0007669"/>
    <property type="project" value="UniProtKB-EC"/>
</dbReference>
<accession>A0A1E4T1Q5</accession>
<dbReference type="STRING" id="983967.A0A1E4T1Q5"/>
<keyword evidence="7" id="KW-0547">Nucleotide-binding</keyword>
<evidence type="ECO:0000256" key="2">
    <source>
        <dbReference type="ARBA" id="ARBA00012393"/>
    </source>
</evidence>
<evidence type="ECO:0000256" key="4">
    <source>
        <dbReference type="ARBA" id="ARBA00022643"/>
    </source>
</evidence>
<dbReference type="EC" id="2.7.7.2" evidence="2"/>
<dbReference type="GO" id="GO:0005524">
    <property type="term" value="F:ATP binding"/>
    <property type="evidence" value="ECO:0007669"/>
    <property type="project" value="UniProtKB-KW"/>
</dbReference>
<name>A0A1E4T1Q5_9ASCO</name>
<dbReference type="InterPro" id="IPR014729">
    <property type="entry name" value="Rossmann-like_a/b/a_fold"/>
</dbReference>
<evidence type="ECO:0000256" key="10">
    <source>
        <dbReference type="ARBA" id="ARBA00031145"/>
    </source>
</evidence>
<evidence type="ECO:0000256" key="6">
    <source>
        <dbReference type="ARBA" id="ARBA00022695"/>
    </source>
</evidence>
<evidence type="ECO:0000256" key="11">
    <source>
        <dbReference type="ARBA" id="ARBA00031871"/>
    </source>
</evidence>